<organism evidence="1 2">
    <name type="scientific">Bacteroides thetaiotaomicron</name>
    <dbReference type="NCBI Taxonomy" id="818"/>
    <lineage>
        <taxon>Bacteria</taxon>
        <taxon>Pseudomonadati</taxon>
        <taxon>Bacteroidota</taxon>
        <taxon>Bacteroidia</taxon>
        <taxon>Bacteroidales</taxon>
        <taxon>Bacteroidaceae</taxon>
        <taxon>Bacteroides</taxon>
    </lineage>
</organism>
<dbReference type="Proteomes" id="UP001162960">
    <property type="component" value="Chromosome"/>
</dbReference>
<accession>A0AAW5GTM8</accession>
<evidence type="ECO:0008006" key="3">
    <source>
        <dbReference type="Google" id="ProtNLM"/>
    </source>
</evidence>
<dbReference type="EMBL" id="CP083685">
    <property type="protein sequence ID" value="UYU91879.1"/>
    <property type="molecule type" value="Genomic_DNA"/>
</dbReference>
<protein>
    <recommendedName>
        <fullName evidence="3">DUF4468 domain-containing protein</fullName>
    </recommendedName>
</protein>
<sequence length="370" mass="43670">MKKLLLIFIVLFTLIGSIDSQEFLGKNKALVKKEMQKNKGNGKTNDIKSFGYEAYMYSSYPYNSDILYVVFNNKGICFLECIITDKKMADNLLLNYCNEDIYKVYQINPSVNKEHEFITGKTTVELVVESNNPAMINARYYLYSFNSEYKQDVLNYFEKRFSKEYAIIKEKEIQEERKKQAELKRQKEVENILSTLNRDAIVEEKVYDYYTNKLLKKSEYWDVLEKPKKEKIDTIVNVLIHADFLNTNVVSIAGDDINKELSSLYWKSSQHHYCTINGINYSKYQNSVFYSKKISVKTKSLEKGIYGVEKKKDKFKYYKTVPNEIQEWCKDNITKNGFHAIKYINYDGKYTIELINVTKEVKKKLQQNYL</sequence>
<dbReference type="AlphaFoldDB" id="A0AAW5GTM8"/>
<name>A0AAW5GTM8_BACT4</name>
<dbReference type="RefSeq" id="WP_149192637.1">
    <property type="nucleotide sequence ID" value="NZ_CP083682.1"/>
</dbReference>
<gene>
    <name evidence="1" type="ORF">KQP74_04375</name>
</gene>
<reference evidence="1" key="1">
    <citation type="submission" date="2021-06" db="EMBL/GenBank/DDBJ databases">
        <title>Interrogation of the integrated mobile genetic elements in gut-associated Bacteroides with a consensus prediction approach.</title>
        <authorList>
            <person name="Campbell D.E."/>
            <person name="Leigh J.R."/>
            <person name="Kim T."/>
            <person name="England W."/>
            <person name="Whitaker R.J."/>
            <person name="Degnan P.H."/>
        </authorList>
    </citation>
    <scope>NUCLEOTIDE SEQUENCE</scope>
    <source>
        <strain evidence="1">VPI-3443</strain>
    </source>
</reference>
<evidence type="ECO:0000313" key="1">
    <source>
        <dbReference type="EMBL" id="UYU91879.1"/>
    </source>
</evidence>
<evidence type="ECO:0000313" key="2">
    <source>
        <dbReference type="Proteomes" id="UP001162960"/>
    </source>
</evidence>
<proteinExistence type="predicted"/>